<dbReference type="InterPro" id="IPR032710">
    <property type="entry name" value="NTF2-like_dom_sf"/>
</dbReference>
<dbReference type="SUPFAM" id="SSF54427">
    <property type="entry name" value="NTF2-like"/>
    <property type="match status" value="1"/>
</dbReference>
<keyword evidence="1" id="KW-0732">Signal</keyword>
<dbReference type="EMBL" id="PIPP01000003">
    <property type="protein sequence ID" value="RUO36914.1"/>
    <property type="molecule type" value="Genomic_DNA"/>
</dbReference>
<dbReference type="OrthoDB" id="5768302at2"/>
<evidence type="ECO:0000313" key="4">
    <source>
        <dbReference type="Proteomes" id="UP000286934"/>
    </source>
</evidence>
<dbReference type="InterPro" id="IPR027843">
    <property type="entry name" value="DUF4440"/>
</dbReference>
<evidence type="ECO:0000259" key="2">
    <source>
        <dbReference type="Pfam" id="PF14534"/>
    </source>
</evidence>
<dbReference type="AlphaFoldDB" id="A0A432WT36"/>
<dbReference type="RefSeq" id="WP_126807772.1">
    <property type="nucleotide sequence ID" value="NZ_PIPP01000003.1"/>
</dbReference>
<sequence>MRKLLLLALFSLSLCTPALAQSTADFEQLEPTLERFLEGASANDEEIHDAFWHADLTYTSSSGKRFGKQELMEGVISAGPTEPVEGYSQIYSAENFSYKAFGDLVVINFVLVSETDSNAGYGREEFYNSGVMLWQDSRWQAINWHATRRME</sequence>
<accession>A0A432WT36</accession>
<feature type="chain" id="PRO_5019114438" evidence="1">
    <location>
        <begin position="21"/>
        <end position="151"/>
    </location>
</feature>
<comment type="caution">
    <text evidence="3">The sequence shown here is derived from an EMBL/GenBank/DDBJ whole genome shotgun (WGS) entry which is preliminary data.</text>
</comment>
<feature type="signal peptide" evidence="1">
    <location>
        <begin position="1"/>
        <end position="20"/>
    </location>
</feature>
<gene>
    <name evidence="3" type="ORF">CWE13_08705</name>
</gene>
<feature type="domain" description="DUF4440" evidence="2">
    <location>
        <begin position="33"/>
        <end position="140"/>
    </location>
</feature>
<evidence type="ECO:0000313" key="3">
    <source>
        <dbReference type="EMBL" id="RUO36914.1"/>
    </source>
</evidence>
<dbReference type="Gene3D" id="3.10.450.50">
    <property type="match status" value="1"/>
</dbReference>
<reference evidence="4" key="1">
    <citation type="journal article" date="2018" name="Front. Microbiol.">
        <title>Genome-Based Analysis Reveals the Taxonomy and Diversity of the Family Idiomarinaceae.</title>
        <authorList>
            <person name="Liu Y."/>
            <person name="Lai Q."/>
            <person name="Shao Z."/>
        </authorList>
    </citation>
    <scope>NUCLEOTIDE SEQUENCE [LARGE SCALE GENOMIC DNA]</scope>
    <source>
        <strain evidence="4">AIS</strain>
    </source>
</reference>
<evidence type="ECO:0000256" key="1">
    <source>
        <dbReference type="SAM" id="SignalP"/>
    </source>
</evidence>
<organism evidence="3 4">
    <name type="scientific">Aliidiomarina shirensis</name>
    <dbReference type="NCBI Taxonomy" id="1048642"/>
    <lineage>
        <taxon>Bacteria</taxon>
        <taxon>Pseudomonadati</taxon>
        <taxon>Pseudomonadota</taxon>
        <taxon>Gammaproteobacteria</taxon>
        <taxon>Alteromonadales</taxon>
        <taxon>Idiomarinaceae</taxon>
        <taxon>Aliidiomarina</taxon>
    </lineage>
</organism>
<name>A0A432WT36_9GAMM</name>
<keyword evidence="4" id="KW-1185">Reference proteome</keyword>
<proteinExistence type="predicted"/>
<dbReference type="Proteomes" id="UP000286934">
    <property type="component" value="Unassembled WGS sequence"/>
</dbReference>
<protein>
    <submittedName>
        <fullName evidence="3">Nuclear transport factor 2 family protein</fullName>
    </submittedName>
</protein>
<dbReference type="Pfam" id="PF14534">
    <property type="entry name" value="DUF4440"/>
    <property type="match status" value="1"/>
</dbReference>